<reference evidence="3" key="1">
    <citation type="submission" date="2014-04" db="EMBL/GenBank/DDBJ databases">
        <title>Evolutionary Origins and Diversification of the Mycorrhizal Mutualists.</title>
        <authorList>
            <consortium name="DOE Joint Genome Institute"/>
            <consortium name="Mycorrhizal Genomics Consortium"/>
            <person name="Kohler A."/>
            <person name="Kuo A."/>
            <person name="Nagy L.G."/>
            <person name="Floudas D."/>
            <person name="Copeland A."/>
            <person name="Barry K.W."/>
            <person name="Cichocki N."/>
            <person name="Veneault-Fourrey C."/>
            <person name="LaButti K."/>
            <person name="Lindquist E.A."/>
            <person name="Lipzen A."/>
            <person name="Lundell T."/>
            <person name="Morin E."/>
            <person name="Murat C."/>
            <person name="Riley R."/>
            <person name="Ohm R."/>
            <person name="Sun H."/>
            <person name="Tunlid A."/>
            <person name="Henrissat B."/>
            <person name="Grigoriev I.V."/>
            <person name="Hibbett D.S."/>
            <person name="Martin F."/>
        </authorList>
    </citation>
    <scope>NUCLEOTIDE SEQUENCE [LARGE SCALE GENOMIC DNA]</scope>
    <source>
        <strain evidence="3">FD-334 SS-4</strain>
    </source>
</reference>
<name>A0A0D2L931_HYPSF</name>
<keyword evidence="3" id="KW-1185">Reference proteome</keyword>
<feature type="region of interest" description="Disordered" evidence="1">
    <location>
        <begin position="1"/>
        <end position="35"/>
    </location>
</feature>
<dbReference type="EMBL" id="KN817541">
    <property type="protein sequence ID" value="KJA23682.1"/>
    <property type="molecule type" value="Genomic_DNA"/>
</dbReference>
<sequence length="73" mass="7893">MFLEKSDSPCFSNGQVTGWQRPPQLDLPCPKSAQRNNAGTVTLASKGPRNMPKILLTASRSAETFICSGPENN</sequence>
<organism evidence="2 3">
    <name type="scientific">Hypholoma sublateritium (strain FD-334 SS-4)</name>
    <dbReference type="NCBI Taxonomy" id="945553"/>
    <lineage>
        <taxon>Eukaryota</taxon>
        <taxon>Fungi</taxon>
        <taxon>Dikarya</taxon>
        <taxon>Basidiomycota</taxon>
        <taxon>Agaricomycotina</taxon>
        <taxon>Agaricomycetes</taxon>
        <taxon>Agaricomycetidae</taxon>
        <taxon>Agaricales</taxon>
        <taxon>Agaricineae</taxon>
        <taxon>Strophariaceae</taxon>
        <taxon>Hypholoma</taxon>
    </lineage>
</organism>
<accession>A0A0D2L931</accession>
<proteinExistence type="predicted"/>
<gene>
    <name evidence="2" type="ORF">HYPSUDRAFT_39523</name>
</gene>
<evidence type="ECO:0000256" key="1">
    <source>
        <dbReference type="SAM" id="MobiDB-lite"/>
    </source>
</evidence>
<protein>
    <submittedName>
        <fullName evidence="2">Uncharacterized protein</fullName>
    </submittedName>
</protein>
<dbReference type="Proteomes" id="UP000054270">
    <property type="component" value="Unassembled WGS sequence"/>
</dbReference>
<evidence type="ECO:0000313" key="2">
    <source>
        <dbReference type="EMBL" id="KJA23682.1"/>
    </source>
</evidence>
<feature type="compositionally biased region" description="Polar residues" evidence="1">
    <location>
        <begin position="9"/>
        <end position="18"/>
    </location>
</feature>
<dbReference type="AlphaFoldDB" id="A0A0D2L931"/>
<evidence type="ECO:0000313" key="3">
    <source>
        <dbReference type="Proteomes" id="UP000054270"/>
    </source>
</evidence>